<dbReference type="EMBL" id="LWMN01000011">
    <property type="protein sequence ID" value="OAQ56204.1"/>
    <property type="molecule type" value="Genomic_DNA"/>
</dbReference>
<proteinExistence type="predicted"/>
<reference evidence="1 2" key="1">
    <citation type="submission" date="2016-04" db="EMBL/GenBank/DDBJ databases">
        <title>Draft genome of an Enterococcus thailandicus strain isolated from bovine feces.</title>
        <authorList>
            <person name="Beukers A.G."/>
            <person name="Zaheer R."/>
            <person name="Goji N."/>
            <person name="Cook S.R."/>
            <person name="Amoako K."/>
            <person name="Chaves A.V."/>
            <person name="Ward M.P."/>
            <person name="Mcallister T.A."/>
        </authorList>
    </citation>
    <scope>NUCLEOTIDE SEQUENCE [LARGE SCALE GENOMIC DNA]</scope>
    <source>
        <strain evidence="1 2">F0711D 46</strain>
    </source>
</reference>
<protein>
    <recommendedName>
        <fullName evidence="3">Deoxyribose-phosphate aldolase</fullName>
    </recommendedName>
</protein>
<dbReference type="Proteomes" id="UP000078516">
    <property type="component" value="Unassembled WGS sequence"/>
</dbReference>
<gene>
    <name evidence="1" type="ORF">A6E74_05640</name>
</gene>
<dbReference type="InterPro" id="IPR013785">
    <property type="entry name" value="Aldolase_TIM"/>
</dbReference>
<name>A0A179ESN6_ENTTH</name>
<accession>A0A179ESN6</accession>
<dbReference type="Gene3D" id="3.20.20.70">
    <property type="entry name" value="Aldolase class I"/>
    <property type="match status" value="1"/>
</dbReference>
<keyword evidence="2" id="KW-1185">Reference proteome</keyword>
<dbReference type="RefSeq" id="WP_067483051.1">
    <property type="nucleotide sequence ID" value="NZ_JAQELK010000002.1"/>
</dbReference>
<evidence type="ECO:0008006" key="3">
    <source>
        <dbReference type="Google" id="ProtNLM"/>
    </source>
</evidence>
<dbReference type="SUPFAM" id="SSF51569">
    <property type="entry name" value="Aldolase"/>
    <property type="match status" value="1"/>
</dbReference>
<dbReference type="AlphaFoldDB" id="A0A179ESN6"/>
<evidence type="ECO:0000313" key="2">
    <source>
        <dbReference type="Proteomes" id="UP000078516"/>
    </source>
</evidence>
<evidence type="ECO:0000313" key="1">
    <source>
        <dbReference type="EMBL" id="OAQ56204.1"/>
    </source>
</evidence>
<sequence>MENKASIRVRLLDHQMSDDLLKETVYRLVAGGATEIVVLPTQIARVKYLLADSAIQIGSVIDFPLGASTVEKKVFEAAHAYQAGAGFLEVCVNLADIFEHPVRVKELRESLFSLALSNGKLSFYLDTRQVKELTLVKFERAMKPLGWTLLSLGEDLPYREALRLAEIFKSDTATKLALTINVHQITSQEKQKLVANGITRIAISHLNFS</sequence>
<comment type="caution">
    <text evidence="1">The sequence shown here is derived from an EMBL/GenBank/DDBJ whole genome shotgun (WGS) entry which is preliminary data.</text>
</comment>
<organism evidence="1 2">
    <name type="scientific">Enterococcus thailandicus</name>
    <dbReference type="NCBI Taxonomy" id="417368"/>
    <lineage>
        <taxon>Bacteria</taxon>
        <taxon>Bacillati</taxon>
        <taxon>Bacillota</taxon>
        <taxon>Bacilli</taxon>
        <taxon>Lactobacillales</taxon>
        <taxon>Enterococcaceae</taxon>
        <taxon>Enterococcus</taxon>
    </lineage>
</organism>